<gene>
    <name evidence="2" type="ORF">ACFOMG_15750</name>
</gene>
<dbReference type="PANTHER" id="PTHR16128:SF5">
    <property type="entry name" value="FAD_NAD(P)-BINDING OXIDOREDUCTASE FAMILY PROTEIN"/>
    <property type="match status" value="1"/>
</dbReference>
<dbReference type="Proteomes" id="UP001595722">
    <property type="component" value="Unassembled WGS sequence"/>
</dbReference>
<proteinExistence type="predicted"/>
<sequence length="335" mass="37472">MAHIAIIGAGMAGLSALQLLKQAGHQVTVFDKSRGSGGRMATKKVGNASWDMGAQFIRSHHPEFSKVLRQWQLDGWIEEWQMQPHVIDDQGIRPSPDDIERFVGVSRMTALSRRLLAGADEFIPSCRIISCQYQAGQWQLCSEDNRHFNGFDALVINTPPQQAKPLLQQPAPELAAQCEVDMLPAWSLLLAFQQPLNSDVKAAFVKHPIIDFISCNSDKPQRDKPAAGALQTWVAHANHDWTRAHCDSPRDWVQQQMLDAFFAVLRLDARPLAEVWLHRWLYAIVDQPLHKGALWSESLPLAVCGDWLEQGAVEGAWLSGRKAAELTQQRLGADR</sequence>
<dbReference type="Gene3D" id="3.90.660.10">
    <property type="match status" value="1"/>
</dbReference>
<dbReference type="SUPFAM" id="SSF51905">
    <property type="entry name" value="FAD/NAD(P)-binding domain"/>
    <property type="match status" value="1"/>
</dbReference>
<dbReference type="PRINTS" id="PR00419">
    <property type="entry name" value="ADXRDTASE"/>
</dbReference>
<dbReference type="RefSeq" id="WP_376868033.1">
    <property type="nucleotide sequence ID" value="NZ_JBHRYB010000015.1"/>
</dbReference>
<dbReference type="EMBL" id="JBHRYB010000015">
    <property type="protein sequence ID" value="MFC3681559.1"/>
    <property type="molecule type" value="Genomic_DNA"/>
</dbReference>
<dbReference type="Gene3D" id="3.50.50.60">
    <property type="entry name" value="FAD/NAD(P)-binding domain"/>
    <property type="match status" value="1"/>
</dbReference>
<dbReference type="Pfam" id="PF13450">
    <property type="entry name" value="NAD_binding_8"/>
    <property type="match status" value="1"/>
</dbReference>
<feature type="domain" description="Amine oxidase" evidence="1">
    <location>
        <begin position="112"/>
        <end position="325"/>
    </location>
</feature>
<dbReference type="InterPro" id="IPR036188">
    <property type="entry name" value="FAD/NAD-bd_sf"/>
</dbReference>
<dbReference type="PANTHER" id="PTHR16128">
    <property type="entry name" value="FAD/NAD(P)-BINDING OXIDOREDUCTASE FAMILY PROTEIN"/>
    <property type="match status" value="1"/>
</dbReference>
<evidence type="ECO:0000313" key="3">
    <source>
        <dbReference type="Proteomes" id="UP001595722"/>
    </source>
</evidence>
<evidence type="ECO:0000313" key="2">
    <source>
        <dbReference type="EMBL" id="MFC3681559.1"/>
    </source>
</evidence>
<comment type="caution">
    <text evidence="2">The sequence shown here is derived from an EMBL/GenBank/DDBJ whole genome shotgun (WGS) entry which is preliminary data.</text>
</comment>
<name>A0ABV7VWG3_9GAMM</name>
<protein>
    <submittedName>
        <fullName evidence="2">NAD(P)/FAD-dependent oxidoreductase</fullName>
    </submittedName>
</protein>
<dbReference type="Pfam" id="PF01593">
    <property type="entry name" value="Amino_oxidase"/>
    <property type="match status" value="1"/>
</dbReference>
<reference evidence="3" key="1">
    <citation type="journal article" date="2019" name="Int. J. Syst. Evol. Microbiol.">
        <title>The Global Catalogue of Microorganisms (GCM) 10K type strain sequencing project: providing services to taxonomists for standard genome sequencing and annotation.</title>
        <authorList>
            <consortium name="The Broad Institute Genomics Platform"/>
            <consortium name="The Broad Institute Genome Sequencing Center for Infectious Disease"/>
            <person name="Wu L."/>
            <person name="Ma J."/>
        </authorList>
    </citation>
    <scope>NUCLEOTIDE SEQUENCE [LARGE SCALE GENOMIC DNA]</scope>
    <source>
        <strain evidence="3">KCTC 42424</strain>
    </source>
</reference>
<organism evidence="2 3">
    <name type="scientific">Bacterioplanoides pacificum</name>
    <dbReference type="NCBI Taxonomy" id="1171596"/>
    <lineage>
        <taxon>Bacteria</taxon>
        <taxon>Pseudomonadati</taxon>
        <taxon>Pseudomonadota</taxon>
        <taxon>Gammaproteobacteria</taxon>
        <taxon>Oceanospirillales</taxon>
        <taxon>Oceanospirillaceae</taxon>
        <taxon>Bacterioplanoides</taxon>
    </lineage>
</organism>
<keyword evidence="3" id="KW-1185">Reference proteome</keyword>
<evidence type="ECO:0000259" key="1">
    <source>
        <dbReference type="Pfam" id="PF01593"/>
    </source>
</evidence>
<dbReference type="InterPro" id="IPR002937">
    <property type="entry name" value="Amino_oxidase"/>
</dbReference>
<accession>A0ABV7VWG3</accession>